<gene>
    <name evidence="1" type="ORF">FHS83_003704</name>
</gene>
<dbReference type="AlphaFoldDB" id="A0A846N3S9"/>
<name>A0A846N3S9_9PROT</name>
<evidence type="ECO:0000313" key="1">
    <source>
        <dbReference type="EMBL" id="NIK90386.1"/>
    </source>
</evidence>
<comment type="caution">
    <text evidence="1">The sequence shown here is derived from an EMBL/GenBank/DDBJ whole genome shotgun (WGS) entry which is preliminary data.</text>
</comment>
<dbReference type="InterPro" id="IPR011990">
    <property type="entry name" value="TPR-like_helical_dom_sf"/>
</dbReference>
<dbReference type="EMBL" id="JAASRM010000001">
    <property type="protein sequence ID" value="NIK90386.1"/>
    <property type="molecule type" value="Genomic_DNA"/>
</dbReference>
<organism evidence="1 2">
    <name type="scientific">Rhizomicrobium palustre</name>
    <dbReference type="NCBI Taxonomy" id="189966"/>
    <lineage>
        <taxon>Bacteria</taxon>
        <taxon>Pseudomonadati</taxon>
        <taxon>Pseudomonadota</taxon>
        <taxon>Alphaproteobacteria</taxon>
        <taxon>Micropepsales</taxon>
        <taxon>Micropepsaceae</taxon>
        <taxon>Rhizomicrobium</taxon>
    </lineage>
</organism>
<dbReference type="Proteomes" id="UP000570514">
    <property type="component" value="Unassembled WGS sequence"/>
</dbReference>
<sequence>MPNTLLHKAQALHRAGNIAAALEAYRDAALSGDAACRAHCLRHIGDLALTLGLAAEAEAALSEAETLYRNTVPNSLALANTLRLRALLTGAPAQWRAAKAAYHSAAAQTGLDLRAAFDECDAHLAPDGQASKD</sequence>
<evidence type="ECO:0000313" key="2">
    <source>
        <dbReference type="Proteomes" id="UP000570514"/>
    </source>
</evidence>
<keyword evidence="2" id="KW-1185">Reference proteome</keyword>
<protein>
    <submittedName>
        <fullName evidence="1">Tetratricopeptide (TPR) repeat protein</fullName>
    </submittedName>
</protein>
<reference evidence="1 2" key="1">
    <citation type="submission" date="2020-03" db="EMBL/GenBank/DDBJ databases">
        <title>Genomic Encyclopedia of Type Strains, Phase IV (KMG-IV): sequencing the most valuable type-strain genomes for metagenomic binning, comparative biology and taxonomic classification.</title>
        <authorList>
            <person name="Goeker M."/>
        </authorList>
    </citation>
    <scope>NUCLEOTIDE SEQUENCE [LARGE SCALE GENOMIC DNA]</scope>
    <source>
        <strain evidence="1 2">DSM 19867</strain>
    </source>
</reference>
<accession>A0A846N3S9</accession>
<dbReference type="RefSeq" id="WP_167084899.1">
    <property type="nucleotide sequence ID" value="NZ_BAAADC010000001.1"/>
</dbReference>
<proteinExistence type="predicted"/>
<dbReference type="Gene3D" id="1.25.40.10">
    <property type="entry name" value="Tetratricopeptide repeat domain"/>
    <property type="match status" value="1"/>
</dbReference>